<comment type="caution">
    <text evidence="3">The sequence shown here is derived from an EMBL/GenBank/DDBJ whole genome shotgun (WGS) entry which is preliminary data.</text>
</comment>
<evidence type="ECO:0000313" key="4">
    <source>
        <dbReference type="Proteomes" id="UP000030145"/>
    </source>
</evidence>
<keyword evidence="4" id="KW-1185">Reference proteome</keyword>
<dbReference type="AlphaFoldDB" id="A0A0A2DJQ9"/>
<gene>
    <name evidence="3" type="ORF">MA47_00795</name>
</gene>
<evidence type="ECO:0000313" key="3">
    <source>
        <dbReference type="EMBL" id="KGM19425.1"/>
    </source>
</evidence>
<keyword evidence="2" id="KW-0812">Transmembrane</keyword>
<evidence type="ECO:0000256" key="1">
    <source>
        <dbReference type="SAM" id="MobiDB-lite"/>
    </source>
</evidence>
<name>A0A0A2DJQ9_9CORY</name>
<reference evidence="3 4" key="1">
    <citation type="submission" date="2014-10" db="EMBL/GenBank/DDBJ databases">
        <title>Whole Genome sequence of Corynebacterium auriscanis strain CIP 106629.</title>
        <authorList>
            <person name="Hassan S.S."/>
            <person name="Jamal S.B."/>
            <person name="Tiwari S."/>
            <person name="Oliveira L.D.C."/>
            <person name="Souza F."/>
            <person name="Mariano D.C."/>
            <person name="Almeida S."/>
            <person name="Dorella F."/>
            <person name="Pereira F."/>
            <person name="Carvalho A."/>
            <person name="Leal C.A."/>
            <person name="Soares S.D.C."/>
            <person name="Figueiredo H.C."/>
            <person name="Silva A."/>
            <person name="Azevedo V.A."/>
        </authorList>
    </citation>
    <scope>NUCLEOTIDE SEQUENCE [LARGE SCALE GENOMIC DNA]</scope>
    <source>
        <strain evidence="3 4">CIP 106629</strain>
    </source>
</reference>
<keyword evidence="2" id="KW-0472">Membrane</keyword>
<dbReference type="GeneID" id="300552917"/>
<dbReference type="RefSeq" id="WP_035112904.1">
    <property type="nucleotide sequence ID" value="NZ_CP047046.1"/>
</dbReference>
<dbReference type="Proteomes" id="UP000030145">
    <property type="component" value="Unassembled WGS sequence"/>
</dbReference>
<evidence type="ECO:0000256" key="2">
    <source>
        <dbReference type="SAM" id="Phobius"/>
    </source>
</evidence>
<feature type="transmembrane region" description="Helical" evidence="2">
    <location>
        <begin position="100"/>
        <end position="123"/>
    </location>
</feature>
<keyword evidence="2" id="KW-1133">Transmembrane helix</keyword>
<sequence>MSTPVIFSRRPLADLNNQQRGYAIVEGRRVPRTAGVRRPHTVKPQWEQEDSRGGSNTRFAGPVLERAPRSVASGHILATSHCRTHSKRLGLLERIRRRTLAIVSSPGGVIISTSAIFLSITLAPVVAEEPVQLSGTAPAQIAQMK</sequence>
<organism evidence="3 4">
    <name type="scientific">Corynebacterium auriscanis</name>
    <dbReference type="NCBI Taxonomy" id="99807"/>
    <lineage>
        <taxon>Bacteria</taxon>
        <taxon>Bacillati</taxon>
        <taxon>Actinomycetota</taxon>
        <taxon>Actinomycetes</taxon>
        <taxon>Mycobacteriales</taxon>
        <taxon>Corynebacteriaceae</taxon>
        <taxon>Corynebacterium</taxon>
    </lineage>
</organism>
<proteinExistence type="predicted"/>
<protein>
    <submittedName>
        <fullName evidence="3">Uncharacterized protein</fullName>
    </submittedName>
</protein>
<dbReference type="EMBL" id="JRVJ01000001">
    <property type="protein sequence ID" value="KGM19425.1"/>
    <property type="molecule type" value="Genomic_DNA"/>
</dbReference>
<feature type="region of interest" description="Disordered" evidence="1">
    <location>
        <begin position="39"/>
        <end position="60"/>
    </location>
</feature>
<accession>A0A0A2DJQ9</accession>